<evidence type="ECO:0000313" key="3">
    <source>
        <dbReference type="Proteomes" id="UP001168877"/>
    </source>
</evidence>
<dbReference type="Proteomes" id="UP001168877">
    <property type="component" value="Unassembled WGS sequence"/>
</dbReference>
<comment type="caution">
    <text evidence="2">The sequence shown here is derived from an EMBL/GenBank/DDBJ whole genome shotgun (WGS) entry which is preliminary data.</text>
</comment>
<gene>
    <name evidence="2" type="ORF">LWI29_024672</name>
</gene>
<evidence type="ECO:0000313" key="2">
    <source>
        <dbReference type="EMBL" id="KAK0601480.1"/>
    </source>
</evidence>
<reference evidence="2" key="1">
    <citation type="journal article" date="2022" name="Plant J.">
        <title>Strategies of tolerance reflected in two North American maple genomes.</title>
        <authorList>
            <person name="McEvoy S.L."/>
            <person name="Sezen U.U."/>
            <person name="Trouern-Trend A."/>
            <person name="McMahon S.M."/>
            <person name="Schaberg P.G."/>
            <person name="Yang J."/>
            <person name="Wegrzyn J.L."/>
            <person name="Swenson N.G."/>
        </authorList>
    </citation>
    <scope>NUCLEOTIDE SEQUENCE</scope>
    <source>
        <strain evidence="2">NS2018</strain>
    </source>
</reference>
<sequence>MVTKPPGPDGLNISFVKANWYVIRDDFMNFMHKFYRDGSVVKHLNKTFITLIPKIFNPHCIRDFRPICLVCSLYKVLAKVLSNRLKHVMDSVISPTQIAFVKNRQLVDSFVIVEEIIYSWKNDRKCGLLVKLDFEKAYDSVDHAFLFDVVRIPIS</sequence>
<dbReference type="Pfam" id="PF00078">
    <property type="entry name" value="RVT_1"/>
    <property type="match status" value="1"/>
</dbReference>
<proteinExistence type="predicted"/>
<dbReference type="AlphaFoldDB" id="A0AA39W2Q3"/>
<name>A0AA39W2Q3_ACESA</name>
<reference evidence="2" key="2">
    <citation type="submission" date="2023-06" db="EMBL/GenBank/DDBJ databases">
        <authorList>
            <person name="Swenson N.G."/>
            <person name="Wegrzyn J.L."/>
            <person name="Mcevoy S.L."/>
        </authorList>
    </citation>
    <scope>NUCLEOTIDE SEQUENCE</scope>
    <source>
        <strain evidence="2">NS2018</strain>
        <tissue evidence="2">Leaf</tissue>
    </source>
</reference>
<organism evidence="2 3">
    <name type="scientific">Acer saccharum</name>
    <name type="common">Sugar maple</name>
    <dbReference type="NCBI Taxonomy" id="4024"/>
    <lineage>
        <taxon>Eukaryota</taxon>
        <taxon>Viridiplantae</taxon>
        <taxon>Streptophyta</taxon>
        <taxon>Embryophyta</taxon>
        <taxon>Tracheophyta</taxon>
        <taxon>Spermatophyta</taxon>
        <taxon>Magnoliopsida</taxon>
        <taxon>eudicotyledons</taxon>
        <taxon>Gunneridae</taxon>
        <taxon>Pentapetalae</taxon>
        <taxon>rosids</taxon>
        <taxon>malvids</taxon>
        <taxon>Sapindales</taxon>
        <taxon>Sapindaceae</taxon>
        <taxon>Hippocastanoideae</taxon>
        <taxon>Acereae</taxon>
        <taxon>Acer</taxon>
    </lineage>
</organism>
<dbReference type="InterPro" id="IPR000477">
    <property type="entry name" value="RT_dom"/>
</dbReference>
<dbReference type="PANTHER" id="PTHR19446">
    <property type="entry name" value="REVERSE TRANSCRIPTASES"/>
    <property type="match status" value="1"/>
</dbReference>
<accession>A0AA39W2Q3</accession>
<dbReference type="EMBL" id="JAUESC010000003">
    <property type="protein sequence ID" value="KAK0601480.1"/>
    <property type="molecule type" value="Genomic_DNA"/>
</dbReference>
<protein>
    <recommendedName>
        <fullName evidence="1">Reverse transcriptase domain-containing protein</fullName>
    </recommendedName>
</protein>
<keyword evidence="3" id="KW-1185">Reference proteome</keyword>
<dbReference type="SUPFAM" id="SSF56672">
    <property type="entry name" value="DNA/RNA polymerases"/>
    <property type="match status" value="1"/>
</dbReference>
<feature type="domain" description="Reverse transcriptase" evidence="1">
    <location>
        <begin position="62"/>
        <end position="148"/>
    </location>
</feature>
<dbReference type="InterPro" id="IPR043502">
    <property type="entry name" value="DNA/RNA_pol_sf"/>
</dbReference>
<dbReference type="CDD" id="cd01650">
    <property type="entry name" value="RT_nLTR_like"/>
    <property type="match status" value="1"/>
</dbReference>
<evidence type="ECO:0000259" key="1">
    <source>
        <dbReference type="Pfam" id="PF00078"/>
    </source>
</evidence>